<feature type="transmembrane region" description="Helical" evidence="10">
    <location>
        <begin position="109"/>
        <end position="129"/>
    </location>
</feature>
<evidence type="ECO:0000256" key="2">
    <source>
        <dbReference type="ARBA" id="ARBA00022475"/>
    </source>
</evidence>
<dbReference type="RefSeq" id="WP_006303059.1">
    <property type="nucleotide sequence ID" value="NZ_ACGK02000002.1"/>
</dbReference>
<comment type="catalytic activity">
    <reaction evidence="8">
        <text>fluoride(in) = fluoride(out)</text>
        <dbReference type="Rhea" id="RHEA:76159"/>
        <dbReference type="ChEBI" id="CHEBI:17051"/>
    </reaction>
    <physiologicalReaction direction="left-to-right" evidence="8">
        <dbReference type="Rhea" id="RHEA:76160"/>
    </physiologicalReaction>
</comment>
<protein>
    <recommendedName>
        <fullName evidence="10">Fluoride-specific ion channel</fullName>
    </recommendedName>
</protein>
<keyword evidence="6" id="KW-0407">Ion channel</keyword>
<keyword evidence="6" id="KW-0406">Ion transport</keyword>
<keyword evidence="3 10" id="KW-0812">Transmembrane</keyword>
<dbReference type="InterPro" id="IPR003691">
    <property type="entry name" value="FluC"/>
</dbReference>
<keyword evidence="5 10" id="KW-0472">Membrane</keyword>
<comment type="similarity">
    <text evidence="7 10">Belongs to the fluoride channel Fluc/FEX (TC 1.A.43) family.</text>
</comment>
<keyword evidence="12" id="KW-1185">Reference proteome</keyword>
<comment type="caution">
    <text evidence="11">The sequence shown here is derived from an EMBL/GenBank/DDBJ whole genome shotgun (WGS) entry which is preliminary data.</text>
</comment>
<dbReference type="EMBL" id="ACGK02000002">
    <property type="protein sequence ID" value="EGF22875.1"/>
    <property type="molecule type" value="Genomic_DNA"/>
</dbReference>
<reference evidence="11 12" key="1">
    <citation type="submission" date="2011-02" db="EMBL/GenBank/DDBJ databases">
        <authorList>
            <person name="Muzny D."/>
            <person name="Qin X."/>
            <person name="Buhay C."/>
            <person name="Dugan-Rocha S."/>
            <person name="Ding Y."/>
            <person name="Chen G."/>
            <person name="Hawes A."/>
            <person name="Holder M."/>
            <person name="Jhangiani S."/>
            <person name="Johnson A."/>
            <person name="Khan Z."/>
            <person name="Li Z."/>
            <person name="Liu W."/>
            <person name="Liu X."/>
            <person name="Perez L."/>
            <person name="Shen H."/>
            <person name="Wang Q."/>
            <person name="Watt J."/>
            <person name="Xi L."/>
            <person name="Xin Y."/>
            <person name="Zhou J."/>
            <person name="Deng J."/>
            <person name="Jiang H."/>
            <person name="Liu Y."/>
            <person name="Qu J."/>
            <person name="Song X.-Z."/>
            <person name="Zhang L."/>
            <person name="Villasana D."/>
            <person name="Johnson A."/>
            <person name="Liu J."/>
            <person name="Liyanage D."/>
            <person name="Lorensuhewa L."/>
            <person name="Robinson T."/>
            <person name="Song A."/>
            <person name="Song B.-B."/>
            <person name="Dinh H."/>
            <person name="Thornton R."/>
            <person name="Coyle M."/>
            <person name="Francisco L."/>
            <person name="Jackson L."/>
            <person name="Javaid M."/>
            <person name="Korchina V."/>
            <person name="Kovar C."/>
            <person name="Mata R."/>
            <person name="Mathew T."/>
            <person name="Ngo R."/>
            <person name="Nguyen L."/>
            <person name="Nguyen N."/>
            <person name="Okwuonu G."/>
            <person name="Ongeri F."/>
            <person name="Pham C."/>
            <person name="Simmons D."/>
            <person name="Wilczek-Boney K."/>
            <person name="Hale W."/>
            <person name="Jakkamsetti A."/>
            <person name="Pham P."/>
            <person name="Ruth R."/>
            <person name="San Lucas F."/>
            <person name="Warren J."/>
            <person name="Zhang J."/>
            <person name="Zhao Z."/>
            <person name="Zhou C."/>
            <person name="Zhu D."/>
            <person name="Lee S."/>
            <person name="Bess C."/>
            <person name="Blankenburg K."/>
            <person name="Forbes L."/>
            <person name="Fu Q."/>
            <person name="Gubbala S."/>
            <person name="Hirani K."/>
            <person name="Jayaseelan J.C."/>
            <person name="Lara F."/>
            <person name="Munidasa M."/>
            <person name="Palculict T."/>
            <person name="Patil S."/>
            <person name="Pu L.-L."/>
            <person name="Saada N."/>
            <person name="Tang L."/>
            <person name="Weissenberger G."/>
            <person name="Zhu Y."/>
            <person name="Hemphill L."/>
            <person name="Shang Y."/>
            <person name="Youmans B."/>
            <person name="Ayvaz T."/>
            <person name="Ross M."/>
            <person name="Santibanez J."/>
            <person name="Aqrawi P."/>
            <person name="Gross S."/>
            <person name="Joshi V."/>
            <person name="Fowler G."/>
            <person name="Nazareth L."/>
            <person name="Reid J."/>
            <person name="Worley K."/>
            <person name="Petrosino J."/>
            <person name="Highlander S."/>
            <person name="Gibbs R."/>
        </authorList>
    </citation>
    <scope>NUCLEOTIDE SEQUENCE [LARGE SCALE GENOMIC DNA]</scope>
    <source>
        <strain evidence="11 12">DSM 15829</strain>
    </source>
</reference>
<evidence type="ECO:0000256" key="9">
    <source>
        <dbReference type="ARBA" id="ARBA00049940"/>
    </source>
</evidence>
<keyword evidence="4 10" id="KW-1133">Transmembrane helix</keyword>
<evidence type="ECO:0000256" key="4">
    <source>
        <dbReference type="ARBA" id="ARBA00022989"/>
    </source>
</evidence>
<evidence type="ECO:0000256" key="6">
    <source>
        <dbReference type="ARBA" id="ARBA00023303"/>
    </source>
</evidence>
<feature type="transmembrane region" description="Helical" evidence="10">
    <location>
        <begin position="71"/>
        <end position="97"/>
    </location>
</feature>
<evidence type="ECO:0000313" key="12">
    <source>
        <dbReference type="Proteomes" id="UP000005947"/>
    </source>
</evidence>
<evidence type="ECO:0000256" key="8">
    <source>
        <dbReference type="ARBA" id="ARBA00035585"/>
    </source>
</evidence>
<feature type="transmembrane region" description="Helical" evidence="10">
    <location>
        <begin position="6"/>
        <end position="26"/>
    </location>
</feature>
<dbReference type="Pfam" id="PF02537">
    <property type="entry name" value="CRCB"/>
    <property type="match status" value="1"/>
</dbReference>
<organism evidence="11 12">
    <name type="scientific">Fannyhessea vaginae DSM 15829</name>
    <dbReference type="NCBI Taxonomy" id="525256"/>
    <lineage>
        <taxon>Bacteria</taxon>
        <taxon>Bacillati</taxon>
        <taxon>Actinomycetota</taxon>
        <taxon>Coriobacteriia</taxon>
        <taxon>Coriobacteriales</taxon>
        <taxon>Atopobiaceae</taxon>
        <taxon>Fannyhessea</taxon>
    </lineage>
</organism>
<keyword evidence="6" id="KW-0813">Transport</keyword>
<evidence type="ECO:0000256" key="10">
    <source>
        <dbReference type="RuleBase" id="RU004340"/>
    </source>
</evidence>
<dbReference type="GO" id="GO:0034220">
    <property type="term" value="P:monoatomic ion transmembrane transport"/>
    <property type="evidence" value="ECO:0007669"/>
    <property type="project" value="UniProtKB-KW"/>
</dbReference>
<name>F1T5X0_9ACTN</name>
<comment type="subcellular location">
    <subcellularLocation>
        <location evidence="1">Cell membrane</location>
        <topology evidence="1">Multi-pass membrane protein</topology>
    </subcellularLocation>
</comment>
<proteinExistence type="inferred from homology"/>
<keyword evidence="2 10" id="KW-1003">Cell membrane</keyword>
<dbReference type="AlphaFoldDB" id="F1T5X0"/>
<gene>
    <name evidence="11" type="ORF">HMPREF0091_10870</name>
</gene>
<evidence type="ECO:0000313" key="11">
    <source>
        <dbReference type="EMBL" id="EGF22875.1"/>
    </source>
</evidence>
<evidence type="ECO:0000256" key="1">
    <source>
        <dbReference type="ARBA" id="ARBA00004651"/>
    </source>
</evidence>
<dbReference type="Proteomes" id="UP000005947">
    <property type="component" value="Unassembled WGS sequence"/>
</dbReference>
<dbReference type="GeneID" id="93210639"/>
<dbReference type="OrthoDB" id="5148600at2"/>
<evidence type="ECO:0000256" key="3">
    <source>
        <dbReference type="ARBA" id="ARBA00022692"/>
    </source>
</evidence>
<evidence type="ECO:0000256" key="7">
    <source>
        <dbReference type="ARBA" id="ARBA00035120"/>
    </source>
</evidence>
<comment type="function">
    <text evidence="9">Fluoride-specific ion channel. Important for reducing fluoride concentration in the cell, thus reducing its toxicity.</text>
</comment>
<evidence type="ECO:0000256" key="5">
    <source>
        <dbReference type="ARBA" id="ARBA00023136"/>
    </source>
</evidence>
<dbReference type="GO" id="GO:0005886">
    <property type="term" value="C:plasma membrane"/>
    <property type="evidence" value="ECO:0007669"/>
    <property type="project" value="UniProtKB-SubCell"/>
</dbReference>
<feature type="transmembrane region" description="Helical" evidence="10">
    <location>
        <begin position="38"/>
        <end position="65"/>
    </location>
</feature>
<sequence>MTLYAGITLLVVALCGGVGALARAWLIKCVDAITKKTALTEGLAMLVVNILGCALSALVLIFSAWLGLNSPWRICITAGLLGGFTSFSTPCATSAHLIEQKRYAQAVRYALIMIVLCLLAYVSCAYLSATLV</sequence>
<accession>F1T5X0</accession>